<dbReference type="Proteomes" id="UP001165986">
    <property type="component" value="Unassembled WGS sequence"/>
</dbReference>
<dbReference type="InterPro" id="IPR000014">
    <property type="entry name" value="PAS"/>
</dbReference>
<dbReference type="Pfam" id="PF02518">
    <property type="entry name" value="HATPase_c"/>
    <property type="match status" value="1"/>
</dbReference>
<dbReference type="Gene3D" id="3.30.450.20">
    <property type="entry name" value="PAS domain"/>
    <property type="match status" value="7"/>
</dbReference>
<dbReference type="Gene3D" id="3.10.580.10">
    <property type="entry name" value="CBS-domain"/>
    <property type="match status" value="1"/>
</dbReference>
<evidence type="ECO:0000256" key="3">
    <source>
        <dbReference type="ARBA" id="ARBA00022553"/>
    </source>
</evidence>
<dbReference type="InterPro" id="IPR036890">
    <property type="entry name" value="HATPase_C_sf"/>
</dbReference>
<dbReference type="SMART" id="SM00388">
    <property type="entry name" value="HisKA"/>
    <property type="match status" value="1"/>
</dbReference>
<dbReference type="InterPro" id="IPR046342">
    <property type="entry name" value="CBS_dom_sf"/>
</dbReference>
<dbReference type="Gene3D" id="3.30.565.10">
    <property type="entry name" value="Histidine kinase-like ATPase, C-terminal domain"/>
    <property type="match status" value="1"/>
</dbReference>
<evidence type="ECO:0000256" key="6">
    <source>
        <dbReference type="ARBA" id="ARBA00023012"/>
    </source>
</evidence>
<feature type="domain" description="PAS" evidence="10">
    <location>
        <begin position="950"/>
        <end position="1024"/>
    </location>
</feature>
<keyword evidence="5" id="KW-0418">Kinase</keyword>
<feature type="domain" description="PAS" evidence="10">
    <location>
        <begin position="580"/>
        <end position="631"/>
    </location>
</feature>
<evidence type="ECO:0000256" key="5">
    <source>
        <dbReference type="ARBA" id="ARBA00022777"/>
    </source>
</evidence>
<comment type="function">
    <text evidence="7">Photoreceptor which exists in two forms that are reversibly interconvertible by light: the R form that absorbs maximally in the red region of the spectrum and the FR form that absorbs maximally in the far-red region.</text>
</comment>
<dbReference type="InterPro" id="IPR003594">
    <property type="entry name" value="HATPase_dom"/>
</dbReference>
<evidence type="ECO:0000256" key="2">
    <source>
        <dbReference type="ARBA" id="ARBA00012438"/>
    </source>
</evidence>
<dbReference type="InterPro" id="IPR013656">
    <property type="entry name" value="PAS_4"/>
</dbReference>
<dbReference type="InterPro" id="IPR052162">
    <property type="entry name" value="Sensor_kinase/Photoreceptor"/>
</dbReference>
<dbReference type="PANTHER" id="PTHR43304">
    <property type="entry name" value="PHYTOCHROME-LIKE PROTEIN CPH1"/>
    <property type="match status" value="1"/>
</dbReference>
<keyword evidence="3" id="KW-0597">Phosphoprotein</keyword>
<protein>
    <recommendedName>
        <fullName evidence="2">histidine kinase</fullName>
        <ecNumber evidence="2">2.7.13.3</ecNumber>
    </recommendedName>
</protein>
<dbReference type="PROSITE" id="PS50113">
    <property type="entry name" value="PAC"/>
    <property type="match status" value="7"/>
</dbReference>
<feature type="domain" description="PAC" evidence="11">
    <location>
        <begin position="895"/>
        <end position="949"/>
    </location>
</feature>
<dbReference type="NCBIfam" id="TIGR00229">
    <property type="entry name" value="sensory_box"/>
    <property type="match status" value="6"/>
</dbReference>
<feature type="domain" description="PAC" evidence="11">
    <location>
        <begin position="772"/>
        <end position="824"/>
    </location>
</feature>
<dbReference type="InterPro" id="IPR005467">
    <property type="entry name" value="His_kinase_dom"/>
</dbReference>
<dbReference type="SUPFAM" id="SSF47384">
    <property type="entry name" value="Homodimeric domain of signal transducing histidine kinase"/>
    <property type="match status" value="1"/>
</dbReference>
<evidence type="ECO:0000313" key="14">
    <source>
        <dbReference type="Proteomes" id="UP001165986"/>
    </source>
</evidence>
<dbReference type="Pfam" id="PF00989">
    <property type="entry name" value="PAS"/>
    <property type="match status" value="1"/>
</dbReference>
<dbReference type="InterPro" id="IPR036097">
    <property type="entry name" value="HisK_dim/P_sf"/>
</dbReference>
<evidence type="ECO:0000256" key="1">
    <source>
        <dbReference type="ARBA" id="ARBA00000085"/>
    </source>
</evidence>
<dbReference type="PANTHER" id="PTHR43304:SF1">
    <property type="entry name" value="PAC DOMAIN-CONTAINING PROTEIN"/>
    <property type="match status" value="1"/>
</dbReference>
<keyword evidence="6" id="KW-0902">Two-component regulatory system</keyword>
<proteinExistence type="predicted"/>
<dbReference type="InterPro" id="IPR035965">
    <property type="entry name" value="PAS-like_dom_sf"/>
</dbReference>
<dbReference type="PRINTS" id="PR00344">
    <property type="entry name" value="BCTRLSENSOR"/>
</dbReference>
<dbReference type="FunFam" id="3.30.565.10:FF:000006">
    <property type="entry name" value="Sensor histidine kinase WalK"/>
    <property type="match status" value="1"/>
</dbReference>
<dbReference type="SUPFAM" id="SSF54631">
    <property type="entry name" value="CBS-domain pair"/>
    <property type="match status" value="1"/>
</dbReference>
<dbReference type="InterPro" id="IPR013655">
    <property type="entry name" value="PAS_fold_3"/>
</dbReference>
<dbReference type="Pfam" id="PF00571">
    <property type="entry name" value="CBS"/>
    <property type="match status" value="1"/>
</dbReference>
<evidence type="ECO:0000259" key="12">
    <source>
        <dbReference type="PROSITE" id="PS51371"/>
    </source>
</evidence>
<comment type="caution">
    <text evidence="13">The sequence shown here is derived from an EMBL/GenBank/DDBJ whole genome shotgun (WGS) entry which is preliminary data.</text>
</comment>
<dbReference type="PROSITE" id="PS50109">
    <property type="entry name" value="HIS_KIN"/>
    <property type="match status" value="1"/>
</dbReference>
<feature type="domain" description="PAS" evidence="10">
    <location>
        <begin position="827"/>
        <end position="873"/>
    </location>
</feature>
<dbReference type="GO" id="GO:0000155">
    <property type="term" value="F:phosphorelay sensor kinase activity"/>
    <property type="evidence" value="ECO:0007669"/>
    <property type="project" value="InterPro"/>
</dbReference>
<dbReference type="RefSeq" id="WP_191758652.1">
    <property type="nucleotide sequence ID" value="NZ_VJXY01000017.1"/>
</dbReference>
<dbReference type="SMART" id="SM00086">
    <property type="entry name" value="PAC"/>
    <property type="match status" value="6"/>
</dbReference>
<feature type="domain" description="CBS" evidence="12">
    <location>
        <begin position="80"/>
        <end position="137"/>
    </location>
</feature>
<evidence type="ECO:0000259" key="10">
    <source>
        <dbReference type="PROSITE" id="PS50112"/>
    </source>
</evidence>
<keyword evidence="8" id="KW-0129">CBS domain</keyword>
<dbReference type="CDD" id="cd00082">
    <property type="entry name" value="HisKA"/>
    <property type="match status" value="1"/>
</dbReference>
<comment type="catalytic activity">
    <reaction evidence="1">
        <text>ATP + protein L-histidine = ADP + protein N-phospho-L-histidine.</text>
        <dbReference type="EC" id="2.7.13.3"/>
    </reaction>
</comment>
<dbReference type="Pfam" id="PF13426">
    <property type="entry name" value="PAS_9"/>
    <property type="match status" value="1"/>
</dbReference>
<dbReference type="Pfam" id="PF08448">
    <property type="entry name" value="PAS_4"/>
    <property type="match status" value="3"/>
</dbReference>
<feature type="domain" description="PAS" evidence="10">
    <location>
        <begin position="283"/>
        <end position="328"/>
    </location>
</feature>
<dbReference type="CDD" id="cd00075">
    <property type="entry name" value="HATPase"/>
    <property type="match status" value="1"/>
</dbReference>
<dbReference type="EC" id="2.7.13.3" evidence="2"/>
<reference evidence="13" key="1">
    <citation type="submission" date="2019-07" db="EMBL/GenBank/DDBJ databases">
        <title>Toxilogical consequences of a new and cryptic species of cyanobacteria (Komarekiella delphini-convector) recovered from the epidermis of a bottlenose dolphin and 1500 ft. in the air.</title>
        <authorList>
            <person name="Brown A.O."/>
            <person name="Dvorak P."/>
            <person name="Villanueva C.D."/>
            <person name="Foss A.J."/>
            <person name="Garvey A.D."/>
            <person name="Gibson Q.A."/>
            <person name="Johansen J.R."/>
            <person name="Casamatta D.A."/>
        </authorList>
    </citation>
    <scope>NUCLEOTIDE SEQUENCE</scope>
    <source>
        <strain evidence="13">SJRDD-AB1</strain>
    </source>
</reference>
<dbReference type="Pfam" id="PF08447">
    <property type="entry name" value="PAS_3"/>
    <property type="match status" value="2"/>
</dbReference>
<dbReference type="SUPFAM" id="SSF55874">
    <property type="entry name" value="ATPase domain of HSP90 chaperone/DNA topoisomerase II/histidine kinase"/>
    <property type="match status" value="1"/>
</dbReference>
<feature type="domain" description="PAC" evidence="11">
    <location>
        <begin position="230"/>
        <end position="282"/>
    </location>
</feature>
<dbReference type="Gene3D" id="1.10.287.130">
    <property type="match status" value="1"/>
</dbReference>
<dbReference type="Pfam" id="PF00512">
    <property type="entry name" value="HisKA"/>
    <property type="match status" value="1"/>
</dbReference>
<dbReference type="FunFam" id="3.30.450.20:FF:000155">
    <property type="entry name" value="Sensor histidine kinase TodS"/>
    <property type="match status" value="1"/>
</dbReference>
<feature type="domain" description="Histidine kinase" evidence="9">
    <location>
        <begin position="1096"/>
        <end position="1312"/>
    </location>
</feature>
<dbReference type="EMBL" id="VJXY01000017">
    <property type="protein sequence ID" value="MBD6617435.1"/>
    <property type="molecule type" value="Genomic_DNA"/>
</dbReference>
<feature type="domain" description="PAC" evidence="11">
    <location>
        <begin position="523"/>
        <end position="579"/>
    </location>
</feature>
<evidence type="ECO:0000259" key="9">
    <source>
        <dbReference type="PROSITE" id="PS50109"/>
    </source>
</evidence>
<evidence type="ECO:0000256" key="4">
    <source>
        <dbReference type="ARBA" id="ARBA00022679"/>
    </source>
</evidence>
<dbReference type="SMART" id="SM00387">
    <property type="entry name" value="HATPase_c"/>
    <property type="match status" value="1"/>
</dbReference>
<feature type="domain" description="PAC" evidence="11">
    <location>
        <begin position="1026"/>
        <end position="1078"/>
    </location>
</feature>
<organism evidence="13 14">
    <name type="scientific">Komarekiella delphini-convector SJRDD-AB1</name>
    <dbReference type="NCBI Taxonomy" id="2593771"/>
    <lineage>
        <taxon>Bacteria</taxon>
        <taxon>Bacillati</taxon>
        <taxon>Cyanobacteriota</taxon>
        <taxon>Cyanophyceae</taxon>
        <taxon>Nostocales</taxon>
        <taxon>Nostocaceae</taxon>
        <taxon>Komarekiella</taxon>
        <taxon>Komarekiella delphini-convector</taxon>
    </lineage>
</organism>
<evidence type="ECO:0000259" key="11">
    <source>
        <dbReference type="PROSITE" id="PS50113"/>
    </source>
</evidence>
<feature type="domain" description="PAC" evidence="11">
    <location>
        <begin position="653"/>
        <end position="704"/>
    </location>
</feature>
<accession>A0AA40SYI7</accession>
<dbReference type="InterPro" id="IPR000644">
    <property type="entry name" value="CBS_dom"/>
</dbReference>
<dbReference type="PROSITE" id="PS51371">
    <property type="entry name" value="CBS"/>
    <property type="match status" value="1"/>
</dbReference>
<evidence type="ECO:0000313" key="13">
    <source>
        <dbReference type="EMBL" id="MBD6617435.1"/>
    </source>
</evidence>
<dbReference type="InterPro" id="IPR000700">
    <property type="entry name" value="PAS-assoc_C"/>
</dbReference>
<evidence type="ECO:0000256" key="7">
    <source>
        <dbReference type="ARBA" id="ARBA00055745"/>
    </source>
</evidence>
<dbReference type="SMART" id="SM00091">
    <property type="entry name" value="PAS"/>
    <property type="match status" value="6"/>
</dbReference>
<dbReference type="GO" id="GO:0006355">
    <property type="term" value="P:regulation of DNA-templated transcription"/>
    <property type="evidence" value="ECO:0007669"/>
    <property type="project" value="InterPro"/>
</dbReference>
<dbReference type="InterPro" id="IPR003661">
    <property type="entry name" value="HisK_dim/P_dom"/>
</dbReference>
<evidence type="ECO:0000256" key="8">
    <source>
        <dbReference type="PROSITE-ProRule" id="PRU00703"/>
    </source>
</evidence>
<name>A0AA40SYI7_9NOST</name>
<dbReference type="InterPro" id="IPR004358">
    <property type="entry name" value="Sig_transdc_His_kin-like_C"/>
</dbReference>
<dbReference type="InterPro" id="IPR001610">
    <property type="entry name" value="PAC"/>
</dbReference>
<gene>
    <name evidence="13" type="ORF">FNW02_16765</name>
</gene>
<keyword evidence="14" id="KW-1185">Reference proteome</keyword>
<feature type="domain" description="PAS" evidence="10">
    <location>
        <begin position="701"/>
        <end position="743"/>
    </location>
</feature>
<dbReference type="SUPFAM" id="SSF55785">
    <property type="entry name" value="PYP-like sensor domain (PAS domain)"/>
    <property type="match status" value="7"/>
</dbReference>
<keyword evidence="4" id="KW-0808">Transferase</keyword>
<dbReference type="PROSITE" id="PS50112">
    <property type="entry name" value="PAS"/>
    <property type="match status" value="5"/>
</dbReference>
<sequence>MQALPQLIGLQSLESIIDCSPLMVVPETPLSDAIALMAAQGKNVLVGSASQILGYFTERHLVQLLASGIDLRTAKISEVMHTSVMMLKISEFSDLTSVLLLLHQQLILPVVDDQGQIVGTITSESICQVLAQETQKTRGDFEESQERLRLLAFEILQESATRLILALEATQTIYWERNLNNDRMLFLSMVSETGETQEISYSEVLALVHTDDQEKFAHAHKLAIASLSSFEVEHRILVKGRSEYKWLLTRGMVLTDPTGIARMIGVSVDITYRVQAEAALHESEKRFRAIFNGTFQFTGLLTPAGIVLEANQALLDFGGLQPEDIVGRPYWETRWWTISHETQNQLKVAIALAARGEFVRYEVDVLGINQTVRTIDFSLKPLIEETGKVALLIAEARDITELKQTQAALQQVNQELEMRVAERTIVLKQTNRQLLSEIVERQIVEEQLRQSQQMLQLIMDTIPQCIFWKDRNSVYLGCNRNFAIAGGLNSPEEIVGKTDYDLPWKKEEADFYRECDIRVMQSNTPEYHIIEPLLRADGKQTWLNTNKVPLHNLEGNVVGILGTFEDITDRQQAETALRETQQQLQAILDNSSAVMYLVDSQDRFLLINHQFEKLLNITQNQIAGKSIYDIFAYEIADGFAANNHQVIVSGIPIEAEEVVPLNDGLHTYLSVKFPLKDANGISYAVGGISTDITYRKLVEESLLRFRKAIESTSDAIGMADITGEGIYVNAAFIKLFEYTLEELQAAGGVKVIFKQKIECKKVLAKIQRGESWRGEVMMQTRCGRSLQIYLCTDAIKDHSGKIVGTVNIYTDITQRKQAEEGLRLRDRAIAASSNGIIIADVTMPARPIIYVNPAFERMSGYSAAEVIGQNFLLLQGTDINQPGLQELNAAMREGKDFTVILRNYRKDGSLFWNELNISPVYDIDGYLTHYIGIQNDITERKQAETALLVSQQRLQYLLSSSPAVIYTCRSYGDFGGTFVSENVTTMMGYEAREMVENPSFWGSHLHPEDATQAFAKLSNVLEQGQYTLEYRFLHQDGTYRWVHDQGKVVRDQAGKSVEMVGYWADITPRKQLEHELRVALEKEKELSELKSRFVSMTSHEFRTPLSTILSSCELLEHYRQKWTQEKQLTHLHRIQSAVKRMTEMLNDVLVIGKAEAGKLEFRPTSLDLVEYCRQLVEEVQLNLSNQHIISFTSQYESVPCYMDEKLLGHILSNLLSNAIKYSPIGSTVKFTLTCEDLRAVFAIQDQGIGIPEEDLPRLFESFHRARNVGNILGTGLGLAIVKKCVDIHQGEITVTSKLGFTTKFIVTLPLKNQSKTEVICLRF</sequence>
<dbReference type="InterPro" id="IPR013767">
    <property type="entry name" value="PAS_fold"/>
</dbReference>
<feature type="domain" description="PAC" evidence="11">
    <location>
        <begin position="359"/>
        <end position="411"/>
    </location>
</feature>
<dbReference type="CDD" id="cd00130">
    <property type="entry name" value="PAS"/>
    <property type="match status" value="6"/>
</dbReference>